<gene>
    <name evidence="2" type="ORF">ERS132385_00877</name>
</gene>
<keyword evidence="1" id="KW-0812">Transmembrane</keyword>
<feature type="transmembrane region" description="Helical" evidence="1">
    <location>
        <begin position="65"/>
        <end position="86"/>
    </location>
</feature>
<protein>
    <submittedName>
        <fullName evidence="2">Membrane protein</fullName>
    </submittedName>
</protein>
<sequence>MPKKNNYFHIAFNLIILLLQISIISFIINLIMQKISIQNVEKFLFLGDTKFFGYIRLLYGSSGILNTITITSVSLIIVLLLIEIALRIIKDSPINLLVSIYKTIRMRWFVYKINNDTLEQNKFTIYNNAVSHCTVNVQNQSIIVSLRLPVNADSVKLYKQAEPTIFEEIVNNNPNYYFSSPMRVGRWTQIIGSKR</sequence>
<keyword evidence="1" id="KW-1133">Transmembrane helix</keyword>
<keyword evidence="1" id="KW-0472">Membrane</keyword>
<dbReference type="AlphaFoldDB" id="A0A0Z8DKI2"/>
<dbReference type="EMBL" id="FIFW01000006">
    <property type="protein sequence ID" value="CYU44990.1"/>
    <property type="molecule type" value="Genomic_DNA"/>
</dbReference>
<evidence type="ECO:0000313" key="2">
    <source>
        <dbReference type="EMBL" id="CYU44990.1"/>
    </source>
</evidence>
<reference evidence="2 3" key="1">
    <citation type="submission" date="2016-02" db="EMBL/GenBank/DDBJ databases">
        <authorList>
            <consortium name="Pathogen Informatics"/>
        </authorList>
    </citation>
    <scope>NUCLEOTIDE SEQUENCE [LARGE SCALE GENOMIC DNA]</scope>
    <source>
        <strain evidence="2 3">LSS23</strain>
    </source>
</reference>
<accession>A0A0Z8DKI2</accession>
<evidence type="ECO:0000256" key="1">
    <source>
        <dbReference type="SAM" id="Phobius"/>
    </source>
</evidence>
<organism evidence="2 3">
    <name type="scientific">Streptococcus suis</name>
    <dbReference type="NCBI Taxonomy" id="1307"/>
    <lineage>
        <taxon>Bacteria</taxon>
        <taxon>Bacillati</taxon>
        <taxon>Bacillota</taxon>
        <taxon>Bacilli</taxon>
        <taxon>Lactobacillales</taxon>
        <taxon>Streptococcaceae</taxon>
        <taxon>Streptococcus</taxon>
    </lineage>
</organism>
<name>A0A0Z8DKI2_STRSU</name>
<feature type="transmembrane region" description="Helical" evidence="1">
    <location>
        <begin position="6"/>
        <end position="31"/>
    </location>
</feature>
<evidence type="ECO:0000313" key="3">
    <source>
        <dbReference type="Proteomes" id="UP000073434"/>
    </source>
</evidence>
<proteinExistence type="predicted"/>
<dbReference type="Proteomes" id="UP000073434">
    <property type="component" value="Unassembled WGS sequence"/>
</dbReference>